<keyword evidence="3" id="KW-1185">Reference proteome</keyword>
<feature type="chain" id="PRO_5014951866" evidence="1">
    <location>
        <begin position="32"/>
        <end position="537"/>
    </location>
</feature>
<feature type="signal peptide" evidence="1">
    <location>
        <begin position="1"/>
        <end position="31"/>
    </location>
</feature>
<proteinExistence type="predicted"/>
<dbReference type="RefSeq" id="WP_103922014.1">
    <property type="nucleotide sequence ID" value="NZ_FMSV02000549.1"/>
</dbReference>
<dbReference type="EMBL" id="FMSV02000549">
    <property type="protein sequence ID" value="SEH08473.1"/>
    <property type="molecule type" value="Genomic_DNA"/>
</dbReference>
<sequence>MMSSSFKKKLLPSAMAVAIASGALLSGNANAIHISADDKGQVLMAPIYMAEFGYNSKVTIVNTRNDAAVKVRIALRSQKYSDEFDFACLMTPSDVCRFEIVKDASGQAYLSSTDDSILASELRTTFASQCAGSDPGEFCKDGKLWVKVLDWDIRTDSNGVPIDNNEIGHLEVVGAWAAKGRILHPEGADLNNVADGSYPAGVVTVPVGSAMSKAELYKIMGPHMTRERLASYNPSNNESLTFATGRFVGGQCVNTPPMDGFVTGTPCYGVSAIDGSALEPASNIRSTDPSWIQLFGQVQLDNGQDRMGLQMTALTGDIWDSLPLSTHIPAYGMYSFQPSTTPLGSMYSFDGRLVSNPAFDFRFAAALQIGEKFGASRVGVGAVNAYDNIVEIENALAATRLMGSFESQYGDSSNVIVTFPTKYRHDSTDNFYREGTKAVGAEFPVASSLGDNNDVKDVCASELTASGGHTTGDGTPAAAGHLTGNPNLYELRNFILHLDRKVVFSMASRARISSLRKGCSRCCCLPDSPISFSSSRV</sequence>
<evidence type="ECO:0000313" key="3">
    <source>
        <dbReference type="Proteomes" id="UP000236724"/>
    </source>
</evidence>
<gene>
    <name evidence="2" type="ORF">MBHS_04365</name>
</gene>
<reference evidence="2 3" key="1">
    <citation type="submission" date="2016-10" db="EMBL/GenBank/DDBJ databases">
        <authorList>
            <person name="de Groot N.N."/>
        </authorList>
    </citation>
    <scope>NUCLEOTIDE SEQUENCE [LARGE SCALE GENOMIC DNA]</scope>
    <source>
        <strain evidence="2">MBHS1</strain>
    </source>
</reference>
<evidence type="ECO:0000256" key="1">
    <source>
        <dbReference type="SAM" id="SignalP"/>
    </source>
</evidence>
<keyword evidence="1" id="KW-0732">Signal</keyword>
<organism evidence="2 3">
    <name type="scientific">Candidatus Venteria ishoeyi</name>
    <dbReference type="NCBI Taxonomy" id="1899563"/>
    <lineage>
        <taxon>Bacteria</taxon>
        <taxon>Pseudomonadati</taxon>
        <taxon>Pseudomonadota</taxon>
        <taxon>Gammaproteobacteria</taxon>
        <taxon>Thiotrichales</taxon>
        <taxon>Thiotrichaceae</taxon>
        <taxon>Venteria</taxon>
    </lineage>
</organism>
<accession>A0A1H6FFQ3</accession>
<dbReference type="Proteomes" id="UP000236724">
    <property type="component" value="Unassembled WGS sequence"/>
</dbReference>
<dbReference type="OrthoDB" id="5763254at2"/>
<name>A0A1H6FFQ3_9GAMM</name>
<dbReference type="AlphaFoldDB" id="A0A1H6FFQ3"/>
<evidence type="ECO:0000313" key="2">
    <source>
        <dbReference type="EMBL" id="SEH08473.1"/>
    </source>
</evidence>
<protein>
    <submittedName>
        <fullName evidence="2">Uncharacterized protein</fullName>
    </submittedName>
</protein>